<dbReference type="Gene3D" id="1.25.40.20">
    <property type="entry name" value="Ankyrin repeat-containing domain"/>
    <property type="match status" value="2"/>
</dbReference>
<organism evidence="5 6">
    <name type="scientific">Aliikangiella marina</name>
    <dbReference type="NCBI Taxonomy" id="1712262"/>
    <lineage>
        <taxon>Bacteria</taxon>
        <taxon>Pseudomonadati</taxon>
        <taxon>Pseudomonadota</taxon>
        <taxon>Gammaproteobacteria</taxon>
        <taxon>Oceanospirillales</taxon>
        <taxon>Pleioneaceae</taxon>
        <taxon>Aliikangiella</taxon>
    </lineage>
</organism>
<protein>
    <submittedName>
        <fullName evidence="5">Uncharacterized protein</fullName>
    </submittedName>
</protein>
<comment type="similarity">
    <text evidence="1">Belongs to the EndA/NucM nuclease family.</text>
</comment>
<evidence type="ECO:0000256" key="4">
    <source>
        <dbReference type="PROSITE-ProRule" id="PRU00023"/>
    </source>
</evidence>
<dbReference type="InterPro" id="IPR007346">
    <property type="entry name" value="Endonuclease-I"/>
</dbReference>
<sequence length="746" mass="85862">MGMIKAFDVMKSINTNQSLDRVKLCRRLAVLLGCLVGAPILAEPKDLLALTTEQRLEKIRIVESQNNKSFFCECSFDMSDQIDADTCNAKLTNTEVSWHNLIVVPDSKLQKQLENDLHTLYPLAAISDFDWSNIKAFGEVKAQSRSSRCGLKIDKVAGIVQPPESRMGDIARLYFYLQDEYGLRLSANQSELYQKWDRSDPPDANEIARNNWLSILQGRRINLPGSDYVAAINNYRLTDFSQQVLQAVARDFNRVHELLVSDEFDPGILTNRLSNQIEYNREYWFKKWIKENDAEPLLELYSIYRDLVKHSRFYFDEFSSEKILKVLSLAILRGDNEFATFLARQIILFYDVNEDYYDKSLTMDLLFRMSQLFLNHSNETSKVVDSKYPMFDRLFDDKSSVQQFTRALAALSNQSIPAFGYGIDSTHLFQIQVLAINHLRKLKVGNAASRFPYLIEFTQLKEFATQEYTPTKRHKDILAKINLLPELSQLYLAVVSNDETKVKQLMQAGATVNQLDRYDRTPLNIAVVNKNLPIVKLLAQNKSDLKNKDWNKYHTNALHFALKNNLVAFADHLLTQGVPVDYINTPKDSRYALKAFFAQHQDSYNTQLFERLLQSAPKSSKSKWSSPLDEAISKPRSIANAMRLFELLIQYGFDPKDSYALNYDQVIIYPKLVKFLLDKQVNVNSVWVLDQSPLHVAIENDAYESAKLLLEAGADLTHKNYDKQTPLEHAKYRENEKMVALISTYL</sequence>
<feature type="repeat" description="ANK" evidence="4">
    <location>
        <begin position="689"/>
        <end position="721"/>
    </location>
</feature>
<keyword evidence="3 4" id="KW-0040">ANK repeat</keyword>
<name>A0A545T6T2_9GAMM</name>
<gene>
    <name evidence="5" type="ORF">FLL45_15830</name>
</gene>
<dbReference type="Pfam" id="PF04231">
    <property type="entry name" value="Endonuclease_1"/>
    <property type="match status" value="1"/>
</dbReference>
<evidence type="ECO:0000313" key="6">
    <source>
        <dbReference type="Proteomes" id="UP000317839"/>
    </source>
</evidence>
<dbReference type="RefSeq" id="WP_142943073.1">
    <property type="nucleotide sequence ID" value="NZ_VIKR01000004.1"/>
</dbReference>
<evidence type="ECO:0000313" key="5">
    <source>
        <dbReference type="EMBL" id="TQV72934.1"/>
    </source>
</evidence>
<dbReference type="Pfam" id="PF12796">
    <property type="entry name" value="Ank_2"/>
    <property type="match status" value="2"/>
</dbReference>
<evidence type="ECO:0000256" key="2">
    <source>
        <dbReference type="ARBA" id="ARBA00022737"/>
    </source>
</evidence>
<evidence type="ECO:0000256" key="3">
    <source>
        <dbReference type="ARBA" id="ARBA00023043"/>
    </source>
</evidence>
<keyword evidence="2" id="KW-0677">Repeat</keyword>
<dbReference type="SMART" id="SM00248">
    <property type="entry name" value="ANK"/>
    <property type="match status" value="5"/>
</dbReference>
<keyword evidence="6" id="KW-1185">Reference proteome</keyword>
<dbReference type="AlphaFoldDB" id="A0A545T6T2"/>
<dbReference type="PROSITE" id="PS50297">
    <property type="entry name" value="ANK_REP_REGION"/>
    <property type="match status" value="1"/>
</dbReference>
<dbReference type="SUPFAM" id="SSF48403">
    <property type="entry name" value="Ankyrin repeat"/>
    <property type="match status" value="1"/>
</dbReference>
<proteinExistence type="inferred from homology"/>
<dbReference type="GO" id="GO:0004518">
    <property type="term" value="F:nuclease activity"/>
    <property type="evidence" value="ECO:0007669"/>
    <property type="project" value="InterPro"/>
</dbReference>
<dbReference type="InterPro" id="IPR036770">
    <property type="entry name" value="Ankyrin_rpt-contain_sf"/>
</dbReference>
<comment type="caution">
    <text evidence="5">The sequence shown here is derived from an EMBL/GenBank/DDBJ whole genome shotgun (WGS) entry which is preliminary data.</text>
</comment>
<dbReference type="PANTHER" id="PTHR24171">
    <property type="entry name" value="ANKYRIN REPEAT DOMAIN-CONTAINING PROTEIN 39-RELATED"/>
    <property type="match status" value="1"/>
</dbReference>
<dbReference type="PROSITE" id="PS50088">
    <property type="entry name" value="ANK_REPEAT"/>
    <property type="match status" value="2"/>
</dbReference>
<dbReference type="InterPro" id="IPR002110">
    <property type="entry name" value="Ankyrin_rpt"/>
</dbReference>
<dbReference type="SUPFAM" id="SSF54060">
    <property type="entry name" value="His-Me finger endonucleases"/>
    <property type="match status" value="1"/>
</dbReference>
<evidence type="ECO:0000256" key="1">
    <source>
        <dbReference type="ARBA" id="ARBA00006429"/>
    </source>
</evidence>
<dbReference type="EMBL" id="VIKR01000004">
    <property type="protein sequence ID" value="TQV72934.1"/>
    <property type="molecule type" value="Genomic_DNA"/>
</dbReference>
<dbReference type="InterPro" id="IPR044925">
    <property type="entry name" value="His-Me_finger_sf"/>
</dbReference>
<feature type="repeat" description="ANK" evidence="4">
    <location>
        <begin position="518"/>
        <end position="550"/>
    </location>
</feature>
<reference evidence="5 6" key="1">
    <citation type="submission" date="2019-06" db="EMBL/GenBank/DDBJ databases">
        <title>Draft genome of Aliikangiella marina GYP-15.</title>
        <authorList>
            <person name="Wang G."/>
        </authorList>
    </citation>
    <scope>NUCLEOTIDE SEQUENCE [LARGE SCALE GENOMIC DNA]</scope>
    <source>
        <strain evidence="5 6">GYP-15</strain>
    </source>
</reference>
<dbReference type="OrthoDB" id="9800417at2"/>
<accession>A0A545T6T2</accession>
<dbReference type="Proteomes" id="UP000317839">
    <property type="component" value="Unassembled WGS sequence"/>
</dbReference>